<dbReference type="PANTHER" id="PTHR43820">
    <property type="entry name" value="HIGH-AFFINITY BRANCHED-CHAIN AMINO ACID TRANSPORT ATP-BINDING PROTEIN LIVF"/>
    <property type="match status" value="1"/>
</dbReference>
<evidence type="ECO:0000256" key="1">
    <source>
        <dbReference type="ARBA" id="ARBA00005417"/>
    </source>
</evidence>
<feature type="domain" description="ABC transporter" evidence="6">
    <location>
        <begin position="25"/>
        <end position="265"/>
    </location>
</feature>
<dbReference type="InterPro" id="IPR003593">
    <property type="entry name" value="AAA+_ATPase"/>
</dbReference>
<dbReference type="InterPro" id="IPR027417">
    <property type="entry name" value="P-loop_NTPase"/>
</dbReference>
<accession>A0A2V2LHG0</accession>
<evidence type="ECO:0000256" key="2">
    <source>
        <dbReference type="ARBA" id="ARBA00022448"/>
    </source>
</evidence>
<protein>
    <submittedName>
        <fullName evidence="7">ABC transporter ATP-binding protein</fullName>
    </submittedName>
</protein>
<dbReference type="SUPFAM" id="SSF52540">
    <property type="entry name" value="P-loop containing nucleoside triphosphate hydrolases"/>
    <property type="match status" value="1"/>
</dbReference>
<dbReference type="EMBL" id="QGKU01000047">
    <property type="protein sequence ID" value="PWR01809.1"/>
    <property type="molecule type" value="Genomic_DNA"/>
</dbReference>
<evidence type="ECO:0000256" key="3">
    <source>
        <dbReference type="ARBA" id="ARBA00022741"/>
    </source>
</evidence>
<dbReference type="Proteomes" id="UP000245680">
    <property type="component" value="Unassembled WGS sequence"/>
</dbReference>
<dbReference type="GO" id="GO:0015807">
    <property type="term" value="P:L-amino acid transport"/>
    <property type="evidence" value="ECO:0007669"/>
    <property type="project" value="TreeGrafter"/>
</dbReference>
<keyword evidence="8" id="KW-1185">Reference proteome</keyword>
<dbReference type="SMART" id="SM00382">
    <property type="entry name" value="AAA"/>
    <property type="match status" value="1"/>
</dbReference>
<dbReference type="InterPro" id="IPR003439">
    <property type="entry name" value="ABC_transporter-like_ATP-bd"/>
</dbReference>
<name>A0A2V2LHG0_9RHOB</name>
<dbReference type="PROSITE" id="PS50893">
    <property type="entry name" value="ABC_TRANSPORTER_2"/>
    <property type="match status" value="1"/>
</dbReference>
<keyword evidence="3" id="KW-0547">Nucleotide-binding</keyword>
<dbReference type="AlphaFoldDB" id="A0A2V2LHG0"/>
<reference evidence="7 8" key="1">
    <citation type="submission" date="2018-05" db="EMBL/GenBank/DDBJ databases">
        <title>Rhodobacteraceae gen. nov., sp. nov. isolated from sea water.</title>
        <authorList>
            <person name="Ren Y."/>
        </authorList>
    </citation>
    <scope>NUCLEOTIDE SEQUENCE [LARGE SCALE GENOMIC DNA]</scope>
    <source>
        <strain evidence="7 8">TG-679</strain>
    </source>
</reference>
<sequence length="287" mass="31438">MSAASAQPDSAAVARASRAEAETLLEVNNIEVIYNHVILVLKGVSLKVPRGGITALLGGNGAGKTTTLKAVSNLLHSERGAVTKGSILYRGDRVQDLSPADLVKRGVVQVMEGRHCFEHLTIEENLLTGAYTRRDGRGAIAADLEKVYAYFPRLRERRGSQAGYTSGGEQQMCAIGRALMAAPEMILLDEPSMGLAPQLVEEIFTIVRDLNAQEGVSFLLAEQNTNVALRFAHEGYILESGRVVMEGSAAALRENPDVKEFYLGMSDEGRRSFRDTRSYRRRKRWLS</sequence>
<dbReference type="Gene3D" id="3.40.50.300">
    <property type="entry name" value="P-loop containing nucleotide triphosphate hydrolases"/>
    <property type="match status" value="1"/>
</dbReference>
<evidence type="ECO:0000259" key="6">
    <source>
        <dbReference type="PROSITE" id="PS50893"/>
    </source>
</evidence>
<proteinExistence type="inferred from homology"/>
<dbReference type="GO" id="GO:0005524">
    <property type="term" value="F:ATP binding"/>
    <property type="evidence" value="ECO:0007669"/>
    <property type="project" value="UniProtKB-KW"/>
</dbReference>
<evidence type="ECO:0000313" key="7">
    <source>
        <dbReference type="EMBL" id="PWR01809.1"/>
    </source>
</evidence>
<dbReference type="GO" id="GO:0016887">
    <property type="term" value="F:ATP hydrolysis activity"/>
    <property type="evidence" value="ECO:0007669"/>
    <property type="project" value="InterPro"/>
</dbReference>
<dbReference type="RefSeq" id="WP_109812391.1">
    <property type="nucleotide sequence ID" value="NZ_QGKU01000047.1"/>
</dbReference>
<dbReference type="PANTHER" id="PTHR43820:SF8">
    <property type="entry name" value="ABC TRANSPORTER SUBSTRATE-BINDING PROTEIN"/>
    <property type="match status" value="1"/>
</dbReference>
<gene>
    <name evidence="7" type="ORF">DKT77_14505</name>
</gene>
<evidence type="ECO:0000313" key="8">
    <source>
        <dbReference type="Proteomes" id="UP000245680"/>
    </source>
</evidence>
<dbReference type="Pfam" id="PF00005">
    <property type="entry name" value="ABC_tran"/>
    <property type="match status" value="1"/>
</dbReference>
<dbReference type="OrthoDB" id="9806149at2"/>
<comment type="caution">
    <text evidence="7">The sequence shown here is derived from an EMBL/GenBank/DDBJ whole genome shotgun (WGS) entry which is preliminary data.</text>
</comment>
<organism evidence="7 8">
    <name type="scientific">Meridianimarinicoccus roseus</name>
    <dbReference type="NCBI Taxonomy" id="2072018"/>
    <lineage>
        <taxon>Bacteria</taxon>
        <taxon>Pseudomonadati</taxon>
        <taxon>Pseudomonadota</taxon>
        <taxon>Alphaproteobacteria</taxon>
        <taxon>Rhodobacterales</taxon>
        <taxon>Paracoccaceae</taxon>
        <taxon>Meridianimarinicoccus</taxon>
    </lineage>
</organism>
<comment type="similarity">
    <text evidence="1">Belongs to the ABC transporter superfamily.</text>
</comment>
<dbReference type="InterPro" id="IPR052156">
    <property type="entry name" value="BCAA_Transport_ATP-bd_LivF"/>
</dbReference>
<keyword evidence="5" id="KW-0029">Amino-acid transport</keyword>
<dbReference type="GO" id="GO:0015658">
    <property type="term" value="F:branched-chain amino acid transmembrane transporter activity"/>
    <property type="evidence" value="ECO:0007669"/>
    <property type="project" value="TreeGrafter"/>
</dbReference>
<keyword evidence="4 7" id="KW-0067">ATP-binding</keyword>
<evidence type="ECO:0000256" key="5">
    <source>
        <dbReference type="ARBA" id="ARBA00022970"/>
    </source>
</evidence>
<dbReference type="CDD" id="cd03224">
    <property type="entry name" value="ABC_TM1139_LivF_branched"/>
    <property type="match status" value="1"/>
</dbReference>
<evidence type="ECO:0000256" key="4">
    <source>
        <dbReference type="ARBA" id="ARBA00022840"/>
    </source>
</evidence>
<keyword evidence="2" id="KW-0813">Transport</keyword>